<dbReference type="Pfam" id="PF13185">
    <property type="entry name" value="GAF_2"/>
    <property type="match status" value="1"/>
</dbReference>
<dbReference type="EMBL" id="CP041186">
    <property type="protein sequence ID" value="QDG53099.1"/>
    <property type="molecule type" value="Genomic_DNA"/>
</dbReference>
<keyword evidence="7" id="KW-0067">ATP-binding</keyword>
<accession>A0A5B8Y9N1</accession>
<dbReference type="Pfam" id="PF00072">
    <property type="entry name" value="Response_reg"/>
    <property type="match status" value="1"/>
</dbReference>
<evidence type="ECO:0000256" key="7">
    <source>
        <dbReference type="ARBA" id="ARBA00022840"/>
    </source>
</evidence>
<dbReference type="AlphaFoldDB" id="A0A4Y6PY63"/>
<evidence type="ECO:0000259" key="10">
    <source>
        <dbReference type="PROSITE" id="PS50109"/>
    </source>
</evidence>
<feature type="domain" description="Histidine kinase" evidence="10">
    <location>
        <begin position="773"/>
        <end position="992"/>
    </location>
</feature>
<evidence type="ECO:0000313" key="12">
    <source>
        <dbReference type="EMBL" id="QDG53099.1"/>
    </source>
</evidence>
<feature type="domain" description="Histidine kinase" evidence="10">
    <location>
        <begin position="360"/>
        <end position="578"/>
    </location>
</feature>
<dbReference type="SUPFAM" id="SSF52172">
    <property type="entry name" value="CheY-like"/>
    <property type="match status" value="1"/>
</dbReference>
<keyword evidence="5" id="KW-0547">Nucleotide-binding</keyword>
<keyword evidence="8" id="KW-0902">Two-component regulatory system</keyword>
<dbReference type="Gene3D" id="3.30.450.20">
    <property type="entry name" value="PAS domain"/>
    <property type="match status" value="1"/>
</dbReference>
<dbReference type="Gene3D" id="3.40.50.2300">
    <property type="match status" value="1"/>
</dbReference>
<organism evidence="12 13">
    <name type="scientific">Persicimonas caeni</name>
    <dbReference type="NCBI Taxonomy" id="2292766"/>
    <lineage>
        <taxon>Bacteria</taxon>
        <taxon>Deltaproteobacteria</taxon>
        <taxon>Bradymonadales</taxon>
        <taxon>Bradymonadaceae</taxon>
        <taxon>Persicimonas</taxon>
    </lineage>
</organism>
<dbReference type="SUPFAM" id="SSF47384">
    <property type="entry name" value="Homodimeric domain of signal transducing histidine kinase"/>
    <property type="match status" value="1"/>
</dbReference>
<dbReference type="InterPro" id="IPR003018">
    <property type="entry name" value="GAF"/>
</dbReference>
<dbReference type="SUPFAM" id="SSF55781">
    <property type="entry name" value="GAF domain-like"/>
    <property type="match status" value="1"/>
</dbReference>
<comment type="catalytic activity">
    <reaction evidence="1">
        <text>ATP + protein L-histidine = ADP + protein N-phospho-L-histidine.</text>
        <dbReference type="EC" id="2.7.13.3"/>
    </reaction>
</comment>
<dbReference type="PRINTS" id="PR00344">
    <property type="entry name" value="BCTRLSENSOR"/>
</dbReference>
<dbReference type="InterPro" id="IPR005467">
    <property type="entry name" value="His_kinase_dom"/>
</dbReference>
<dbReference type="FunFam" id="3.30.565.10:FF:000006">
    <property type="entry name" value="Sensor histidine kinase WalK"/>
    <property type="match status" value="1"/>
</dbReference>
<dbReference type="Gene3D" id="1.10.287.130">
    <property type="match status" value="2"/>
</dbReference>
<dbReference type="InterPro" id="IPR003661">
    <property type="entry name" value="HisK_dim/P_dom"/>
</dbReference>
<dbReference type="SUPFAM" id="SSF55874">
    <property type="entry name" value="ATPase domain of HSP90 chaperone/DNA topoisomerase II/histidine kinase"/>
    <property type="match status" value="2"/>
</dbReference>
<dbReference type="CDD" id="cd00075">
    <property type="entry name" value="HATPase"/>
    <property type="match status" value="1"/>
</dbReference>
<dbReference type="Gene3D" id="3.30.565.10">
    <property type="entry name" value="Histidine kinase-like ATPase, C-terminal domain"/>
    <property type="match status" value="2"/>
</dbReference>
<dbReference type="EC" id="2.7.13.3" evidence="2"/>
<gene>
    <name evidence="12" type="ORF">FIV42_20825</name>
</gene>
<evidence type="ECO:0000259" key="11">
    <source>
        <dbReference type="PROSITE" id="PS50110"/>
    </source>
</evidence>
<dbReference type="SMART" id="SM00388">
    <property type="entry name" value="HisKA"/>
    <property type="match status" value="2"/>
</dbReference>
<feature type="domain" description="Response regulatory" evidence="11">
    <location>
        <begin position="633"/>
        <end position="748"/>
    </location>
</feature>
<accession>A0A4Y6PY63</accession>
<dbReference type="InterPro" id="IPR001789">
    <property type="entry name" value="Sig_transdc_resp-reg_receiver"/>
</dbReference>
<dbReference type="PROSITE" id="PS50109">
    <property type="entry name" value="HIS_KIN"/>
    <property type="match status" value="2"/>
</dbReference>
<evidence type="ECO:0000313" key="13">
    <source>
        <dbReference type="Proteomes" id="UP000315995"/>
    </source>
</evidence>
<evidence type="ECO:0000256" key="9">
    <source>
        <dbReference type="PROSITE-ProRule" id="PRU00169"/>
    </source>
</evidence>
<dbReference type="RefSeq" id="WP_141199560.1">
    <property type="nucleotide sequence ID" value="NZ_CP041186.1"/>
</dbReference>
<dbReference type="OrthoDB" id="5523050at2"/>
<reference evidence="12 13" key="1">
    <citation type="submission" date="2019-06" db="EMBL/GenBank/DDBJ databases">
        <title>Persicimonas caeni gen. nov., sp. nov., a predatory bacterium isolated from solar saltern.</title>
        <authorList>
            <person name="Wang S."/>
        </authorList>
    </citation>
    <scope>NUCLEOTIDE SEQUENCE [LARGE SCALE GENOMIC DNA]</scope>
    <source>
        <strain evidence="12 13">YN101</strain>
    </source>
</reference>
<dbReference type="InterPro" id="IPR029016">
    <property type="entry name" value="GAF-like_dom_sf"/>
</dbReference>
<dbReference type="FunFam" id="3.30.565.10:FF:000037">
    <property type="entry name" value="Hybrid sensor histidine kinase/response regulator"/>
    <property type="match status" value="1"/>
</dbReference>
<protein>
    <recommendedName>
        <fullName evidence="2">histidine kinase</fullName>
        <ecNumber evidence="2">2.7.13.3</ecNumber>
    </recommendedName>
</protein>
<dbReference type="GO" id="GO:0000155">
    <property type="term" value="F:phosphorelay sensor kinase activity"/>
    <property type="evidence" value="ECO:0007669"/>
    <property type="project" value="InterPro"/>
</dbReference>
<evidence type="ECO:0000256" key="3">
    <source>
        <dbReference type="ARBA" id="ARBA00022553"/>
    </source>
</evidence>
<keyword evidence="6" id="KW-0418">Kinase</keyword>
<evidence type="ECO:0000256" key="6">
    <source>
        <dbReference type="ARBA" id="ARBA00022777"/>
    </source>
</evidence>
<dbReference type="CDD" id="cd00082">
    <property type="entry name" value="HisKA"/>
    <property type="match status" value="2"/>
</dbReference>
<dbReference type="PANTHER" id="PTHR43547">
    <property type="entry name" value="TWO-COMPONENT HISTIDINE KINASE"/>
    <property type="match status" value="1"/>
</dbReference>
<dbReference type="PROSITE" id="PS50110">
    <property type="entry name" value="RESPONSE_REGULATORY"/>
    <property type="match status" value="1"/>
</dbReference>
<dbReference type="CDD" id="cd17574">
    <property type="entry name" value="REC_OmpR"/>
    <property type="match status" value="1"/>
</dbReference>
<evidence type="ECO:0000256" key="4">
    <source>
        <dbReference type="ARBA" id="ARBA00022679"/>
    </source>
</evidence>
<dbReference type="InterPro" id="IPR004358">
    <property type="entry name" value="Sig_transdc_His_kin-like_C"/>
</dbReference>
<dbReference type="Pfam" id="PF02518">
    <property type="entry name" value="HATPase_c"/>
    <property type="match status" value="2"/>
</dbReference>
<keyword evidence="3 9" id="KW-0597">Phosphoprotein</keyword>
<feature type="modified residue" description="4-aspartylphosphate" evidence="9">
    <location>
        <position position="681"/>
    </location>
</feature>
<dbReference type="InterPro" id="IPR036097">
    <property type="entry name" value="HisK_dim/P_sf"/>
</dbReference>
<sequence>MDRSSDSSGSDEPRSFLVGGGEMAELIAQKDWSETPLGPISQWPTTLKNAVSLCLASTFPATVMWGEELVYVYNDAYRAILGPAKHPQALGRTQHENFPEIRDFTEPLFNRIWRTGEGELYEDLLVLLQREEGFAEEVYVTADHAPIHDPSGERVGIFHALLETTGAVVGARRLETLSALGEQTSQAGGVAEVCEVATEVLADNRQDVPFALLYLVDEAQTAASLQATLGVEAGSAAAPRRISFDARDDPWHIARAVDERATQHLDTTDYAALPDEPWSEAPNEALALPISSASGDSIGAVLVAGVSPRRRLSNQYRDFFELVARQLGTAIASAHALEEERKRAEMLAELHRAKNTFFSNISHEFRTPLTLMLGPLEDALNDAQAPLPDAQRDRVDLARRNAERLRKLANTLLDFSRIEAGRVEAQFEPTDLGAFTADLASSFRSAVEKAGLYLEVAYPDDGEPAWVDRRMWEKIVLNLLSNAVKFTFEGGIEVELGCEEGRWTLEVRDTGTGIPAGEVPRLFERFHQVQGAQSRTHEGSGIGLSLVAELAKLHGGRVEVESEEGQGSTFRVVLPAGKEHLPAEQVASEPDVAPVHGETTDEIARQFTEEAELWSRTDEREAPGEVASEPLEAILVVDDNPDMRRYIANLLRPHWPVLTAGDGEEALRLIDEAPPALVLSDVMMPKMDGFELLARLREHPMLAQTPVILLSARSGEESVVEGLERGADDYLEKPFSAAELLARVRTHLELSQLRRDFEAEREASRARDEFMQLVAHELRTPLSSLRLQHELLDELSSRDDLADLPPKMLQKVASRAGTQVERISKRVQDLLDMSSIVHRGLELDRAETDLAALAAEVVASFELEARQAGSELTLDAPEPVVGDWDADRLDQVLTNLIDNALTYGEGEPVRVQVTQEQGEAVVRVIDRGIGVSQADQDLIFERFGRAVPTEHYGGLGLGLYISCEIAQAHDGTIEVDSAEGEGSTFTVRLPND</sequence>
<dbReference type="SMART" id="SM00448">
    <property type="entry name" value="REC"/>
    <property type="match status" value="1"/>
</dbReference>
<dbReference type="InterPro" id="IPR036890">
    <property type="entry name" value="HATPase_C_sf"/>
</dbReference>
<evidence type="ECO:0000256" key="2">
    <source>
        <dbReference type="ARBA" id="ARBA00012438"/>
    </source>
</evidence>
<dbReference type="InterPro" id="IPR003594">
    <property type="entry name" value="HATPase_dom"/>
</dbReference>
<proteinExistence type="predicted"/>
<evidence type="ECO:0000256" key="1">
    <source>
        <dbReference type="ARBA" id="ARBA00000085"/>
    </source>
</evidence>
<dbReference type="Gene3D" id="3.30.450.40">
    <property type="match status" value="1"/>
</dbReference>
<keyword evidence="4" id="KW-0808">Transferase</keyword>
<evidence type="ECO:0000256" key="5">
    <source>
        <dbReference type="ARBA" id="ARBA00022741"/>
    </source>
</evidence>
<evidence type="ECO:0000256" key="8">
    <source>
        <dbReference type="ARBA" id="ARBA00023012"/>
    </source>
</evidence>
<dbReference type="InterPro" id="IPR011006">
    <property type="entry name" value="CheY-like_superfamily"/>
</dbReference>
<dbReference type="Proteomes" id="UP000315995">
    <property type="component" value="Chromosome"/>
</dbReference>
<dbReference type="SMART" id="SM00387">
    <property type="entry name" value="HATPase_c"/>
    <property type="match status" value="2"/>
</dbReference>
<dbReference type="Pfam" id="PF00512">
    <property type="entry name" value="HisKA"/>
    <property type="match status" value="2"/>
</dbReference>
<name>A0A4Y6PY63_PERCE</name>
<dbReference type="GO" id="GO:0005524">
    <property type="term" value="F:ATP binding"/>
    <property type="evidence" value="ECO:0007669"/>
    <property type="project" value="UniProtKB-KW"/>
</dbReference>
<keyword evidence="13" id="KW-1185">Reference proteome</keyword>
<dbReference type="PANTHER" id="PTHR43547:SF2">
    <property type="entry name" value="HYBRID SIGNAL TRANSDUCTION HISTIDINE KINASE C"/>
    <property type="match status" value="1"/>
</dbReference>
<dbReference type="CDD" id="cd16922">
    <property type="entry name" value="HATPase_EvgS-ArcB-TorS-like"/>
    <property type="match status" value="1"/>
</dbReference>